<feature type="transmembrane region" description="Helical" evidence="6">
    <location>
        <begin position="327"/>
        <end position="347"/>
    </location>
</feature>
<dbReference type="Pfam" id="PF00083">
    <property type="entry name" value="Sugar_tr"/>
    <property type="match status" value="1"/>
</dbReference>
<feature type="transmembrane region" description="Helical" evidence="6">
    <location>
        <begin position="236"/>
        <end position="257"/>
    </location>
</feature>
<feature type="transmembrane region" description="Helical" evidence="6">
    <location>
        <begin position="353"/>
        <end position="373"/>
    </location>
</feature>
<dbReference type="Gene3D" id="1.20.1250.20">
    <property type="entry name" value="MFS general substrate transporter like domains"/>
    <property type="match status" value="1"/>
</dbReference>
<dbReference type="InterPro" id="IPR005828">
    <property type="entry name" value="MFS_sugar_transport-like"/>
</dbReference>
<feature type="region of interest" description="Disordered" evidence="5">
    <location>
        <begin position="1"/>
        <end position="39"/>
    </location>
</feature>
<evidence type="ECO:0000256" key="1">
    <source>
        <dbReference type="ARBA" id="ARBA00004141"/>
    </source>
</evidence>
<evidence type="ECO:0000256" key="5">
    <source>
        <dbReference type="SAM" id="MobiDB-lite"/>
    </source>
</evidence>
<name>A0AAN6GKT3_9BASI</name>
<dbReference type="PANTHER" id="PTHR23508">
    <property type="entry name" value="CARBOXYLIC ACID TRANSPORTER PROTEIN HOMOLOG"/>
    <property type="match status" value="1"/>
</dbReference>
<gene>
    <name evidence="8" type="primary">GIT1</name>
    <name evidence="8" type="ORF">OC846_005436</name>
</gene>
<keyword evidence="2 6" id="KW-0812">Transmembrane</keyword>
<dbReference type="SUPFAM" id="SSF103473">
    <property type="entry name" value="MFS general substrate transporter"/>
    <property type="match status" value="1"/>
</dbReference>
<evidence type="ECO:0000259" key="7">
    <source>
        <dbReference type="PROSITE" id="PS50850"/>
    </source>
</evidence>
<dbReference type="EMBL" id="JAPDMZ010000208">
    <property type="protein sequence ID" value="KAK0546016.1"/>
    <property type="molecule type" value="Genomic_DNA"/>
</dbReference>
<dbReference type="Proteomes" id="UP001176517">
    <property type="component" value="Unassembled WGS sequence"/>
</dbReference>
<evidence type="ECO:0000256" key="3">
    <source>
        <dbReference type="ARBA" id="ARBA00022989"/>
    </source>
</evidence>
<comment type="subcellular location">
    <subcellularLocation>
        <location evidence="1">Membrane</location>
        <topology evidence="1">Multi-pass membrane protein</topology>
    </subcellularLocation>
</comment>
<feature type="compositionally biased region" description="Basic and acidic residues" evidence="5">
    <location>
        <begin position="20"/>
        <end position="36"/>
    </location>
</feature>
<sequence>MSDIIKNDSRSEPSTPDNENDIKGISKTDSNLKDIDTPIDPRQARLKKHSDIFTVLASGCALVSDGYQNSLMTMINPLFTKRYGSHVYNSEVSTRVSNALLVGAIIGQIIVGLVCDRIGRKSAIVLTTSLLTVSAIFATAATPLHGSTEILFWWLTVARGGVGVGVGGEYPASSASASEAANEKYGQKKRGTVFILVTNVVLAFGGPLAVSIFLIVLSASKYSNTNSALDMNRLDIVWRVCFGIGAVLPLVVFYFRWKILNSKLYRRGAIRKNVPYMLAVKRYWRRIIGTCTTWLLYDAVTFPNGISSGLIISSVVKDATLKTTAQYQLLLGAIALPGAILGAFALPYLGSKYLLMTGFAGYLIIGLSIGLSFDKITKDAPAFIVVYALFLSFGNFGPGSACGLVAAESYPTALRGTFYGLSAALGKTGAAIGTQAFRPIQDHLGKRWTYIIAAIIGVLGILVAFFFVPDTTKFDLEAEDEAWRQYLLANGWNDQMGDGSTPEHLASDVVVVDEGDGKGEAFVRDEETSPKGN</sequence>
<evidence type="ECO:0000313" key="8">
    <source>
        <dbReference type="EMBL" id="KAK0546016.1"/>
    </source>
</evidence>
<keyword evidence="9" id="KW-1185">Reference proteome</keyword>
<dbReference type="InterPro" id="IPR036259">
    <property type="entry name" value="MFS_trans_sf"/>
</dbReference>
<dbReference type="AlphaFoldDB" id="A0AAN6GKT3"/>
<evidence type="ECO:0000256" key="2">
    <source>
        <dbReference type="ARBA" id="ARBA00022692"/>
    </source>
</evidence>
<feature type="transmembrane region" description="Helical" evidence="6">
    <location>
        <begin position="95"/>
        <end position="115"/>
    </location>
</feature>
<feature type="transmembrane region" description="Helical" evidence="6">
    <location>
        <begin position="52"/>
        <end position="75"/>
    </location>
</feature>
<evidence type="ECO:0000256" key="4">
    <source>
        <dbReference type="ARBA" id="ARBA00023136"/>
    </source>
</evidence>
<reference evidence="8" key="1">
    <citation type="journal article" date="2023" name="PhytoFront">
        <title>Draft Genome Resources of Seven Strains of Tilletia horrida, Causal Agent of Kernel Smut of Rice.</title>
        <authorList>
            <person name="Khanal S."/>
            <person name="Antony Babu S."/>
            <person name="Zhou X.G."/>
        </authorList>
    </citation>
    <scope>NUCLEOTIDE SEQUENCE</scope>
    <source>
        <strain evidence="8">TX6</strain>
    </source>
</reference>
<keyword evidence="4 6" id="KW-0472">Membrane</keyword>
<comment type="caution">
    <text evidence="8">The sequence shown here is derived from an EMBL/GenBank/DDBJ whole genome shotgun (WGS) entry which is preliminary data.</text>
</comment>
<feature type="transmembrane region" description="Helical" evidence="6">
    <location>
        <begin position="418"/>
        <end position="437"/>
    </location>
</feature>
<dbReference type="PROSITE" id="PS50850">
    <property type="entry name" value="MFS"/>
    <property type="match status" value="1"/>
</dbReference>
<feature type="domain" description="Major facilitator superfamily (MFS) profile" evidence="7">
    <location>
        <begin position="54"/>
        <end position="472"/>
    </location>
</feature>
<feature type="transmembrane region" description="Helical" evidence="6">
    <location>
        <begin position="385"/>
        <end position="406"/>
    </location>
</feature>
<organism evidence="8 9">
    <name type="scientific">Tilletia horrida</name>
    <dbReference type="NCBI Taxonomy" id="155126"/>
    <lineage>
        <taxon>Eukaryota</taxon>
        <taxon>Fungi</taxon>
        <taxon>Dikarya</taxon>
        <taxon>Basidiomycota</taxon>
        <taxon>Ustilaginomycotina</taxon>
        <taxon>Exobasidiomycetes</taxon>
        <taxon>Tilletiales</taxon>
        <taxon>Tilletiaceae</taxon>
        <taxon>Tilletia</taxon>
    </lineage>
</organism>
<feature type="transmembrane region" description="Helical" evidence="6">
    <location>
        <begin position="150"/>
        <end position="172"/>
    </location>
</feature>
<feature type="compositionally biased region" description="Basic and acidic residues" evidence="5">
    <location>
        <begin position="1"/>
        <end position="11"/>
    </location>
</feature>
<keyword evidence="3 6" id="KW-1133">Transmembrane helix</keyword>
<proteinExistence type="predicted"/>
<feature type="transmembrane region" description="Helical" evidence="6">
    <location>
        <begin position="122"/>
        <end position="144"/>
    </location>
</feature>
<dbReference type="InterPro" id="IPR020846">
    <property type="entry name" value="MFS_dom"/>
</dbReference>
<protein>
    <submittedName>
        <fullName evidence="8">Plasma membrane permease, mediates uptake of glycerophosphoinositol and glycerophosphocholine</fullName>
    </submittedName>
</protein>
<evidence type="ECO:0000256" key="6">
    <source>
        <dbReference type="SAM" id="Phobius"/>
    </source>
</evidence>
<evidence type="ECO:0000313" key="9">
    <source>
        <dbReference type="Proteomes" id="UP001176517"/>
    </source>
</evidence>
<accession>A0AAN6GKT3</accession>
<feature type="transmembrane region" description="Helical" evidence="6">
    <location>
        <begin position="193"/>
        <end position="216"/>
    </location>
</feature>
<dbReference type="PANTHER" id="PTHR23508:SF10">
    <property type="entry name" value="CARBOXYLIC ACID TRANSPORTER PROTEIN HOMOLOG"/>
    <property type="match status" value="1"/>
</dbReference>
<dbReference type="GO" id="GO:0005886">
    <property type="term" value="C:plasma membrane"/>
    <property type="evidence" value="ECO:0007669"/>
    <property type="project" value="TreeGrafter"/>
</dbReference>
<dbReference type="GO" id="GO:0046943">
    <property type="term" value="F:carboxylic acid transmembrane transporter activity"/>
    <property type="evidence" value="ECO:0007669"/>
    <property type="project" value="TreeGrafter"/>
</dbReference>
<feature type="transmembrane region" description="Helical" evidence="6">
    <location>
        <begin position="449"/>
        <end position="468"/>
    </location>
</feature>